<protein>
    <submittedName>
        <fullName evidence="1">Retrotransposon hot spot (RHS) protein</fullName>
    </submittedName>
</protein>
<evidence type="ECO:0000313" key="1">
    <source>
        <dbReference type="EMBL" id="RNF18873.1"/>
    </source>
</evidence>
<reference evidence="1 2" key="1">
    <citation type="journal article" date="2018" name="BMC Genomics">
        <title>Genomic comparison of Trypanosoma conorhini and Trypanosoma rangeli to Trypanosoma cruzi strains of high and low virulence.</title>
        <authorList>
            <person name="Bradwell K.R."/>
            <person name="Koparde V.N."/>
            <person name="Matveyev A.V."/>
            <person name="Serrano M.G."/>
            <person name="Alves J.M."/>
            <person name="Parikh H."/>
            <person name="Huang B."/>
            <person name="Lee V."/>
            <person name="Espinosa-Alvarez O."/>
            <person name="Ortiz P.A."/>
            <person name="Costa-Martins A.G."/>
            <person name="Teixeira M.M."/>
            <person name="Buck G.A."/>
        </authorList>
    </citation>
    <scope>NUCLEOTIDE SEQUENCE [LARGE SCALE GENOMIC DNA]</scope>
    <source>
        <strain evidence="1 2">025E</strain>
    </source>
</reference>
<dbReference type="Proteomes" id="UP000284403">
    <property type="component" value="Unassembled WGS sequence"/>
</dbReference>
<organism evidence="1 2">
    <name type="scientific">Trypanosoma conorhini</name>
    <dbReference type="NCBI Taxonomy" id="83891"/>
    <lineage>
        <taxon>Eukaryota</taxon>
        <taxon>Discoba</taxon>
        <taxon>Euglenozoa</taxon>
        <taxon>Kinetoplastea</taxon>
        <taxon>Metakinetoplastina</taxon>
        <taxon>Trypanosomatida</taxon>
        <taxon>Trypanosomatidae</taxon>
        <taxon>Trypanosoma</taxon>
    </lineage>
</organism>
<sequence length="196" mass="21694">WRHSRHGPSIATSGSTKRICGAAAFRPKIPRRWVRVVTGRGTVCFQNAPASAAVKADVLVRVTRAMRTRAGFMTVPMPHYVLLPSAAGVHAKGALTYPVFVGRMRRELRELQPPTEREPRPCLLQTNPRLCPTDAVALRPNVLHPGKVDAKYRVLYVPGLENFPPVEDFLFVGAHLRVRVCRGPWRCGPTPPSSAH</sequence>
<dbReference type="GeneID" id="40317920"/>
<dbReference type="EMBL" id="MKKU01000220">
    <property type="protein sequence ID" value="RNF18873.1"/>
    <property type="molecule type" value="Genomic_DNA"/>
</dbReference>
<evidence type="ECO:0000313" key="2">
    <source>
        <dbReference type="Proteomes" id="UP000284403"/>
    </source>
</evidence>
<name>A0A3R7MQ62_9TRYP</name>
<dbReference type="AlphaFoldDB" id="A0A3R7MQ62"/>
<proteinExistence type="predicted"/>
<dbReference type="OrthoDB" id="10496527at2759"/>
<accession>A0A3R7MQ62</accession>
<keyword evidence="2" id="KW-1185">Reference proteome</keyword>
<gene>
    <name evidence="1" type="ORF">Tco025E_04309</name>
</gene>
<comment type="caution">
    <text evidence="1">The sequence shown here is derived from an EMBL/GenBank/DDBJ whole genome shotgun (WGS) entry which is preliminary data.</text>
</comment>
<dbReference type="RefSeq" id="XP_029228624.1">
    <property type="nucleotide sequence ID" value="XM_029371221.1"/>
</dbReference>
<feature type="non-terminal residue" evidence="1">
    <location>
        <position position="1"/>
    </location>
</feature>